<gene>
    <name evidence="2" type="ORF">NC992_10680</name>
</gene>
<dbReference type="Proteomes" id="UP001482513">
    <property type="component" value="Unassembled WGS sequence"/>
</dbReference>
<dbReference type="EMBL" id="JAMPKX010000003">
    <property type="protein sequence ID" value="MEP0947338.1"/>
    <property type="molecule type" value="Genomic_DNA"/>
</dbReference>
<evidence type="ECO:0000313" key="3">
    <source>
        <dbReference type="Proteomes" id="UP001482513"/>
    </source>
</evidence>
<comment type="caution">
    <text evidence="2">The sequence shown here is derived from an EMBL/GenBank/DDBJ whole genome shotgun (WGS) entry which is preliminary data.</text>
</comment>
<keyword evidence="1" id="KW-0812">Transmembrane</keyword>
<proteinExistence type="predicted"/>
<name>A0ABV0K3J2_9CYAN</name>
<protein>
    <submittedName>
        <fullName evidence="2">Uncharacterized protein</fullName>
    </submittedName>
</protein>
<feature type="transmembrane region" description="Helical" evidence="1">
    <location>
        <begin position="33"/>
        <end position="49"/>
    </location>
</feature>
<evidence type="ECO:0000256" key="1">
    <source>
        <dbReference type="SAM" id="Phobius"/>
    </source>
</evidence>
<keyword evidence="1" id="KW-0472">Membrane</keyword>
<organism evidence="2 3">
    <name type="scientific">Leptolyngbya subtilissima DQ-A4</name>
    <dbReference type="NCBI Taxonomy" id="2933933"/>
    <lineage>
        <taxon>Bacteria</taxon>
        <taxon>Bacillati</taxon>
        <taxon>Cyanobacteriota</taxon>
        <taxon>Cyanophyceae</taxon>
        <taxon>Leptolyngbyales</taxon>
        <taxon>Leptolyngbyaceae</taxon>
        <taxon>Leptolyngbya group</taxon>
        <taxon>Leptolyngbya</taxon>
    </lineage>
</organism>
<reference evidence="2 3" key="1">
    <citation type="submission" date="2022-04" db="EMBL/GenBank/DDBJ databases">
        <title>Positive selection, recombination, and allopatry shape intraspecific diversity of widespread and dominant cyanobacteria.</title>
        <authorList>
            <person name="Wei J."/>
            <person name="Shu W."/>
            <person name="Hu C."/>
        </authorList>
    </citation>
    <scope>NUCLEOTIDE SEQUENCE [LARGE SCALE GENOMIC DNA]</scope>
    <source>
        <strain evidence="2 3">DQ-A4</strain>
    </source>
</reference>
<dbReference type="RefSeq" id="WP_190701965.1">
    <property type="nucleotide sequence ID" value="NZ_JAMPKX010000003.1"/>
</dbReference>
<keyword evidence="3" id="KW-1185">Reference proteome</keyword>
<sequence length="51" mass="5582">MGLVMLIICVLTTWAIAHEVNSLTHLGQLLAPSPWLLGGIALVLITWVMRD</sequence>
<accession>A0ABV0K3J2</accession>
<keyword evidence="1" id="KW-1133">Transmembrane helix</keyword>
<evidence type="ECO:0000313" key="2">
    <source>
        <dbReference type="EMBL" id="MEP0947338.1"/>
    </source>
</evidence>